<dbReference type="VEuPathDB" id="GiardiaDB:GMRT_14931"/>
<sequence length="597" mass="64476">MLLFGETAWPPRALGRPTCSRMAVLLRGNGDEQKMADVNASSALPSSFAAGGSAGEASDAEFPDARPAFALSRASTQPGESIGIPPPYLETLGVPGESMGADTELLETAGLEQNRSASGDLLTLKGLIREPKAENRALLKELDGQRGGQHGLLENQGVASVCPDDLVVHNLRCEVADLHDEVLELQDVLRTLTGLDRIEDIVERLGDQDFINGVMDRIQRGGSQTENEEEQLRRRVEAQVIEIRKLQADLRLTRAELEESLARQRDLEAATATYEQGFSIPTKSNPSGDRHDDNQQIRELQEELDAARDEIARLMRVAGTFTSTRKYGQSINPDVEAEMETAEYVENPSSSKAVNQSINTLRQENERLMARLHQHDALIQQLRATVSALKEAEAQRLSLSRPPTMFLAATQADTTTGVTGTTEPSMLLSSTRQSVTLRSTAATTTTATTNLSPSRIRPSSLIAYEVFAAAAAAGDTDQVRKLLHVAGGRDVVGNTALMRAAGAGRADIVRMLAPLEAGVQRSDGWCALMEAAAANHAECIPYLAAAENGLRTNEGCVYHEALTALEIAHRENALLAAHMLEAILAREAPRKSLAKSK</sequence>
<proteinExistence type="predicted"/>
<protein>
    <submittedName>
        <fullName evidence="3">Ankyrin repeat protein 1</fullName>
    </submittedName>
</protein>
<dbReference type="EMBL" id="VDLU01000003">
    <property type="protein sequence ID" value="TNJ27727.1"/>
    <property type="molecule type" value="Genomic_DNA"/>
</dbReference>
<comment type="caution">
    <text evidence="3">The sequence shown here is derived from an EMBL/GenBank/DDBJ whole genome shotgun (WGS) entry which is preliminary data.</text>
</comment>
<dbReference type="InterPro" id="IPR036770">
    <property type="entry name" value="Ankyrin_rpt-contain_sf"/>
</dbReference>
<keyword evidence="1" id="KW-0175">Coiled coil</keyword>
<dbReference type="PANTHER" id="PTHR24120:SF4">
    <property type="entry name" value="GH07239P"/>
    <property type="match status" value="1"/>
</dbReference>
<dbReference type="SUPFAM" id="SSF48403">
    <property type="entry name" value="Ankyrin repeat"/>
    <property type="match status" value="1"/>
</dbReference>
<dbReference type="Gene3D" id="1.25.40.20">
    <property type="entry name" value="Ankyrin repeat-containing domain"/>
    <property type="match status" value="1"/>
</dbReference>
<accession>A0A4Z1T3V6</accession>
<dbReference type="Proteomes" id="UP000315496">
    <property type="component" value="Chromosome 3"/>
</dbReference>
<feature type="coiled-coil region" evidence="1">
    <location>
        <begin position="351"/>
        <end position="395"/>
    </location>
</feature>
<name>A0A4Z1T3V6_GIAMU</name>
<reference evidence="3 4" key="1">
    <citation type="submission" date="2019-05" db="EMBL/GenBank/DDBJ databases">
        <title>The compact genome of Giardia muris reveals important steps in the evolution of intestinal protozoan parasites.</title>
        <authorList>
            <person name="Xu F."/>
            <person name="Jimenez-Gonzalez A."/>
            <person name="Einarsson E."/>
            <person name="Astvaldsson A."/>
            <person name="Peirasmaki D."/>
            <person name="Eckmann L."/>
            <person name="Andersson J.O."/>
            <person name="Svard S.G."/>
            <person name="Jerlstrom-Hultqvist J."/>
        </authorList>
    </citation>
    <scope>NUCLEOTIDE SEQUENCE [LARGE SCALE GENOMIC DNA]</scope>
    <source>
        <strain evidence="3 4">Roberts-Thomson</strain>
    </source>
</reference>
<organism evidence="3 4">
    <name type="scientific">Giardia muris</name>
    <dbReference type="NCBI Taxonomy" id="5742"/>
    <lineage>
        <taxon>Eukaryota</taxon>
        <taxon>Metamonada</taxon>
        <taxon>Diplomonadida</taxon>
        <taxon>Hexamitidae</taxon>
        <taxon>Giardiinae</taxon>
        <taxon>Giardia</taxon>
    </lineage>
</organism>
<keyword evidence="4" id="KW-1185">Reference proteome</keyword>
<dbReference type="OrthoDB" id="195446at2759"/>
<feature type="region of interest" description="Disordered" evidence="2">
    <location>
        <begin position="74"/>
        <end position="96"/>
    </location>
</feature>
<feature type="coiled-coil region" evidence="1">
    <location>
        <begin position="229"/>
        <end position="263"/>
    </location>
</feature>
<gene>
    <name evidence="3" type="ORF">GMRT_14931</name>
</gene>
<feature type="region of interest" description="Disordered" evidence="2">
    <location>
        <begin position="272"/>
        <end position="293"/>
    </location>
</feature>
<evidence type="ECO:0000313" key="3">
    <source>
        <dbReference type="EMBL" id="TNJ27727.1"/>
    </source>
</evidence>
<dbReference type="AlphaFoldDB" id="A0A4Z1T3V6"/>
<evidence type="ECO:0000256" key="2">
    <source>
        <dbReference type="SAM" id="MobiDB-lite"/>
    </source>
</evidence>
<feature type="compositionally biased region" description="Polar residues" evidence="2">
    <location>
        <begin position="273"/>
        <end position="287"/>
    </location>
</feature>
<evidence type="ECO:0000256" key="1">
    <source>
        <dbReference type="SAM" id="Coils"/>
    </source>
</evidence>
<evidence type="ECO:0000313" key="4">
    <source>
        <dbReference type="Proteomes" id="UP000315496"/>
    </source>
</evidence>
<dbReference type="Pfam" id="PF12796">
    <property type="entry name" value="Ank_2"/>
    <property type="match status" value="1"/>
</dbReference>
<dbReference type="PANTHER" id="PTHR24120">
    <property type="entry name" value="GH07239P"/>
    <property type="match status" value="1"/>
</dbReference>
<dbReference type="InterPro" id="IPR002110">
    <property type="entry name" value="Ankyrin_rpt"/>
</dbReference>